<evidence type="ECO:0000256" key="5">
    <source>
        <dbReference type="ARBA" id="ARBA00022490"/>
    </source>
</evidence>
<evidence type="ECO:0000256" key="11">
    <source>
        <dbReference type="ARBA" id="ARBA00035113"/>
    </source>
</evidence>
<comment type="catalytic activity">
    <reaction evidence="1">
        <text>S-ubiquitinyl-[E2 ubiquitin-conjugating enzyme]-L-cysteine + [acceptor protein]-L-lysine = [E2 ubiquitin-conjugating enzyme]-L-cysteine + N(6)-ubiquitinyl-[acceptor protein]-L-lysine.</text>
        <dbReference type="EC" id="2.3.2.27"/>
    </reaction>
</comment>
<evidence type="ECO:0000256" key="6">
    <source>
        <dbReference type="ARBA" id="ARBA00022553"/>
    </source>
</evidence>
<sequence>MNSENKENNSNNNNDNSQKDDNKQKKNRSNNNKQQHRRKPQQQQQQQDEGSTVSKKNSSNYNRRKPNKFNAKNNNKEESKSVEKPLKEEKKQGDDNENEDTDDDSDASSEASGELCFICTEPIVTYAVGNCDHRTCHLCALRLRALYKTKNCALCKSEQATVILTKDAEKPFSDYSEKDAPFVDKKLGLRFEDKQIQQDTKLILQYNCPDPDCDIACENGFGELKRHVKKVHNRVLCDLCTRHKKIFAHEHTLYTYSQYQKHCKSGDKSFNPNDDTGFKGHPECDFCRVNFYGDDELFEHCRDKHEQCHICVRQGIRHEYYADYNSMEKHFKKDHFLCEYRECLDRKFVVFDTDIDLKAHEVEEHGASIHRLPRSKQVEARRVDVGFDYGSSGSRGHERSGRNRTRGNDDSHQQHQQQSQPQQTTAASSFSSVRGTRLTESDFPGINGQPAPQQQQQQQQSNSTSNRRQQKSAFRKPAGFGALSDNWPTLGQSSSSNDDTSSSTLQPKSSSSATTADANKPAPAPEIVSRHAAFIERVFDMLKNHDKLGRFRALTTAYRNSNIDVDTYVNEIVDLCDGNNENSGKIFKGVEELMDNQEKKWEIVRAWRDKQTSMKNFPSLEPSSSPVSTGHGTSSRVLVIKSRNTRAGGTRSTGKSKTGVWDRVASAASGASSGVSPRSSPHSSRPSSPAPISFPTPNVNGPRTAWAGSGRTTTSTHEKKNDFPSLGKAKSSGSSGATGSSSSNKGPQQHFPSLPTVPKRQNHLISLRRNGSNSQLNNAWGGERPTEHEQPPAGDVSADQPGKKKKGKKNKQVLFRVGL</sequence>
<dbReference type="GO" id="GO:0072344">
    <property type="term" value="P:rescue of stalled ribosome"/>
    <property type="evidence" value="ECO:0007669"/>
    <property type="project" value="InterPro"/>
</dbReference>
<evidence type="ECO:0000256" key="3">
    <source>
        <dbReference type="ARBA" id="ARBA00004906"/>
    </source>
</evidence>
<evidence type="ECO:0000259" key="14">
    <source>
        <dbReference type="PROSITE" id="PS50089"/>
    </source>
</evidence>
<dbReference type="CDD" id="cd16615">
    <property type="entry name" value="RING-HC_ZNF598"/>
    <property type="match status" value="1"/>
</dbReference>
<evidence type="ECO:0000256" key="9">
    <source>
        <dbReference type="ARBA" id="ARBA00022771"/>
    </source>
</evidence>
<dbReference type="Pfam" id="PF23230">
    <property type="entry name" value="zf-C2H2_13"/>
    <property type="match status" value="1"/>
</dbReference>
<dbReference type="InterPro" id="IPR057634">
    <property type="entry name" value="PAH_ZNF598/HEL2"/>
</dbReference>
<accession>A0A8H7S0Z8</accession>
<feature type="compositionally biased region" description="Low complexity" evidence="13">
    <location>
        <begin position="414"/>
        <end position="432"/>
    </location>
</feature>
<dbReference type="SMART" id="SM00355">
    <property type="entry name" value="ZnF_C2H2"/>
    <property type="match status" value="4"/>
</dbReference>
<evidence type="ECO:0000313" key="16">
    <source>
        <dbReference type="Proteomes" id="UP000646827"/>
    </source>
</evidence>
<evidence type="ECO:0000256" key="8">
    <source>
        <dbReference type="ARBA" id="ARBA00022723"/>
    </source>
</evidence>
<dbReference type="EMBL" id="JAEPRB010000125">
    <property type="protein sequence ID" value="KAG2220892.1"/>
    <property type="molecule type" value="Genomic_DNA"/>
</dbReference>
<comment type="subcellular location">
    <subcellularLocation>
        <location evidence="2">Cytoplasm</location>
    </subcellularLocation>
</comment>
<feature type="compositionally biased region" description="Polar residues" evidence="13">
    <location>
        <begin position="769"/>
        <end position="778"/>
    </location>
</feature>
<keyword evidence="10" id="KW-0862">Zinc</keyword>
<feature type="domain" description="RING-type" evidence="14">
    <location>
        <begin position="116"/>
        <end position="156"/>
    </location>
</feature>
<dbReference type="EC" id="2.3.2.27" evidence="4"/>
<feature type="compositionally biased region" description="Polar residues" evidence="13">
    <location>
        <begin position="615"/>
        <end position="636"/>
    </location>
</feature>
<dbReference type="PROSITE" id="PS50089">
    <property type="entry name" value="ZF_RING_2"/>
    <property type="match status" value="1"/>
</dbReference>
<dbReference type="Pfam" id="PF25447">
    <property type="entry name" value="RING_ZNF598"/>
    <property type="match status" value="1"/>
</dbReference>
<reference evidence="15 16" key="1">
    <citation type="submission" date="2020-12" db="EMBL/GenBank/DDBJ databases">
        <title>Metabolic potential, ecology and presence of endohyphal bacteria is reflected in genomic diversity of Mucoromycotina.</title>
        <authorList>
            <person name="Muszewska A."/>
            <person name="Okrasinska A."/>
            <person name="Steczkiewicz K."/>
            <person name="Drgas O."/>
            <person name="Orlowska M."/>
            <person name="Perlinska-Lenart U."/>
            <person name="Aleksandrzak-Piekarczyk T."/>
            <person name="Szatraj K."/>
            <person name="Zielenkiewicz U."/>
            <person name="Pilsyk S."/>
            <person name="Malc E."/>
            <person name="Mieczkowski P."/>
            <person name="Kruszewska J.S."/>
            <person name="Biernat P."/>
            <person name="Pawlowska J."/>
        </authorList>
    </citation>
    <scope>NUCLEOTIDE SEQUENCE [LARGE SCALE GENOMIC DNA]</scope>
    <source>
        <strain evidence="15 16">CBS 142.35</strain>
    </source>
</reference>
<keyword evidence="8" id="KW-0479">Metal-binding</keyword>
<evidence type="ECO:0000256" key="4">
    <source>
        <dbReference type="ARBA" id="ARBA00012483"/>
    </source>
</evidence>
<dbReference type="PANTHER" id="PTHR22938:SF0">
    <property type="entry name" value="E3 UBIQUITIN-PROTEIN LIGASE ZNF598"/>
    <property type="match status" value="1"/>
</dbReference>
<dbReference type="InterPro" id="IPR001841">
    <property type="entry name" value="Znf_RING"/>
</dbReference>
<keyword evidence="9 12" id="KW-0863">Zinc-finger</keyword>
<dbReference type="InterPro" id="IPR044288">
    <property type="entry name" value="ZNF598/HEL2"/>
</dbReference>
<evidence type="ECO:0000256" key="7">
    <source>
        <dbReference type="ARBA" id="ARBA00022679"/>
    </source>
</evidence>
<dbReference type="GO" id="GO:0008270">
    <property type="term" value="F:zinc ion binding"/>
    <property type="evidence" value="ECO:0007669"/>
    <property type="project" value="UniProtKB-KW"/>
</dbReference>
<evidence type="ECO:0000313" key="15">
    <source>
        <dbReference type="EMBL" id="KAG2220892.1"/>
    </source>
</evidence>
<dbReference type="AlphaFoldDB" id="A0A8H7S0Z8"/>
<comment type="pathway">
    <text evidence="3">Protein modification; protein ubiquitination.</text>
</comment>
<protein>
    <recommendedName>
        <fullName evidence="4">RING-type E3 ubiquitin transferase</fullName>
        <ecNumber evidence="4">2.3.2.27</ecNumber>
    </recommendedName>
</protein>
<gene>
    <name evidence="15" type="ORF">INT45_013021</name>
</gene>
<dbReference type="GO" id="GO:0005737">
    <property type="term" value="C:cytoplasm"/>
    <property type="evidence" value="ECO:0007669"/>
    <property type="project" value="UniProtKB-SubCell"/>
</dbReference>
<keyword evidence="6" id="KW-0597">Phosphoprotein</keyword>
<dbReference type="InterPro" id="IPR056437">
    <property type="entry name" value="Znf-C2H2_ZNF598/HEL2"/>
</dbReference>
<dbReference type="SUPFAM" id="SSF57850">
    <property type="entry name" value="RING/U-box"/>
    <property type="match status" value="1"/>
</dbReference>
<dbReference type="Proteomes" id="UP000646827">
    <property type="component" value="Unassembled WGS sequence"/>
</dbReference>
<dbReference type="PROSITE" id="PS00028">
    <property type="entry name" value="ZINC_FINGER_C2H2_1"/>
    <property type="match status" value="1"/>
</dbReference>
<dbReference type="InterPro" id="IPR041888">
    <property type="entry name" value="RING-HC_ZNF598/HEL2"/>
</dbReference>
<name>A0A8H7S0Z8_9FUNG</name>
<comment type="similarity">
    <text evidence="11">Belongs to the ZNF598/HEL2 family.</text>
</comment>
<feature type="compositionally biased region" description="Low complexity" evidence="13">
    <location>
        <begin position="493"/>
        <end position="514"/>
    </location>
</feature>
<comment type="caution">
    <text evidence="15">The sequence shown here is derived from an EMBL/GenBank/DDBJ whole genome shotgun (WGS) entry which is preliminary data.</text>
</comment>
<keyword evidence="7" id="KW-0808">Transferase</keyword>
<evidence type="ECO:0000256" key="13">
    <source>
        <dbReference type="SAM" id="MobiDB-lite"/>
    </source>
</evidence>
<feature type="compositionally biased region" description="Acidic residues" evidence="13">
    <location>
        <begin position="95"/>
        <end position="107"/>
    </location>
</feature>
<feature type="region of interest" description="Disordered" evidence="13">
    <location>
        <begin position="386"/>
        <end position="524"/>
    </location>
</feature>
<feature type="compositionally biased region" description="Low complexity" evidence="13">
    <location>
        <begin position="725"/>
        <end position="746"/>
    </location>
</feature>
<dbReference type="InterPro" id="IPR013087">
    <property type="entry name" value="Znf_C2H2_type"/>
</dbReference>
<dbReference type="InterPro" id="IPR013083">
    <property type="entry name" value="Znf_RING/FYVE/PHD"/>
</dbReference>
<evidence type="ECO:0000256" key="12">
    <source>
        <dbReference type="PROSITE-ProRule" id="PRU00175"/>
    </source>
</evidence>
<dbReference type="OrthoDB" id="3838338at2759"/>
<organism evidence="15 16">
    <name type="scientific">Circinella minor</name>
    <dbReference type="NCBI Taxonomy" id="1195481"/>
    <lineage>
        <taxon>Eukaryota</taxon>
        <taxon>Fungi</taxon>
        <taxon>Fungi incertae sedis</taxon>
        <taxon>Mucoromycota</taxon>
        <taxon>Mucoromycotina</taxon>
        <taxon>Mucoromycetes</taxon>
        <taxon>Mucorales</taxon>
        <taxon>Lichtheimiaceae</taxon>
        <taxon>Circinella</taxon>
    </lineage>
</organism>
<proteinExistence type="inferred from homology"/>
<evidence type="ECO:0000256" key="10">
    <source>
        <dbReference type="ARBA" id="ARBA00022833"/>
    </source>
</evidence>
<feature type="compositionally biased region" description="Low complexity" evidence="13">
    <location>
        <begin position="453"/>
        <end position="467"/>
    </location>
</feature>
<dbReference type="Gene3D" id="3.30.40.10">
    <property type="entry name" value="Zinc/RING finger domain, C3HC4 (zinc finger)"/>
    <property type="match status" value="1"/>
</dbReference>
<feature type="compositionally biased region" description="Basic and acidic residues" evidence="13">
    <location>
        <begin position="74"/>
        <end position="94"/>
    </location>
</feature>
<feature type="compositionally biased region" description="Polar residues" evidence="13">
    <location>
        <begin position="48"/>
        <end position="61"/>
    </location>
</feature>
<dbReference type="GO" id="GO:0061630">
    <property type="term" value="F:ubiquitin protein ligase activity"/>
    <property type="evidence" value="ECO:0007669"/>
    <property type="project" value="UniProtKB-EC"/>
</dbReference>
<feature type="compositionally biased region" description="Low complexity" evidence="13">
    <location>
        <begin position="648"/>
        <end position="687"/>
    </location>
</feature>
<evidence type="ECO:0000256" key="1">
    <source>
        <dbReference type="ARBA" id="ARBA00000900"/>
    </source>
</evidence>
<dbReference type="GO" id="GO:0043022">
    <property type="term" value="F:ribosome binding"/>
    <property type="evidence" value="ECO:0007669"/>
    <property type="project" value="TreeGrafter"/>
</dbReference>
<dbReference type="Pfam" id="PF23202">
    <property type="entry name" value="PAH_ZNF598"/>
    <property type="match status" value="1"/>
</dbReference>
<feature type="compositionally biased region" description="Basic and acidic residues" evidence="13">
    <location>
        <begin position="395"/>
        <end position="413"/>
    </location>
</feature>
<feature type="region of interest" description="Disordered" evidence="13">
    <location>
        <begin position="615"/>
        <end position="819"/>
    </location>
</feature>
<dbReference type="PANTHER" id="PTHR22938">
    <property type="entry name" value="ZINC FINGER PROTEIN 598"/>
    <property type="match status" value="1"/>
</dbReference>
<feature type="region of interest" description="Disordered" evidence="13">
    <location>
        <begin position="1"/>
        <end position="108"/>
    </location>
</feature>
<dbReference type="GO" id="GO:0016567">
    <property type="term" value="P:protein ubiquitination"/>
    <property type="evidence" value="ECO:0007669"/>
    <property type="project" value="TreeGrafter"/>
</dbReference>
<keyword evidence="16" id="KW-1185">Reference proteome</keyword>
<keyword evidence="5" id="KW-0963">Cytoplasm</keyword>
<evidence type="ECO:0000256" key="2">
    <source>
        <dbReference type="ARBA" id="ARBA00004496"/>
    </source>
</evidence>